<proteinExistence type="predicted"/>
<dbReference type="Proteomes" id="UP001056500">
    <property type="component" value="Chromosome"/>
</dbReference>
<keyword evidence="3" id="KW-1185">Reference proteome</keyword>
<sequence>MGIGKLPKKYLLYILVALSTVVVPVFAFAHQYVNPDREELDKIKNLFPEKRAVLEKDIAEYEEARKGKRAEKGRSLNQFVAEGKISLGETSTFPSGIEDDPVIPPAYHNIKLVNQWYGKVNDKLVIISAGAYFDNIEQGLLVVSYMDEDRGNLKQHDIYTPSKNGPVKIVREETEKLILEAEDGTKFDYQLETEVISVLQDDLVLEESDSQ</sequence>
<keyword evidence="1" id="KW-0812">Transmembrane</keyword>
<gene>
    <name evidence="2" type="ORF">NDK47_07155</name>
</gene>
<organism evidence="2 3">
    <name type="scientific">Brevibacillus ruminantium</name>
    <dbReference type="NCBI Taxonomy" id="2950604"/>
    <lineage>
        <taxon>Bacteria</taxon>
        <taxon>Bacillati</taxon>
        <taxon>Bacillota</taxon>
        <taxon>Bacilli</taxon>
        <taxon>Bacillales</taxon>
        <taxon>Paenibacillaceae</taxon>
        <taxon>Brevibacillus</taxon>
    </lineage>
</organism>
<evidence type="ECO:0000256" key="1">
    <source>
        <dbReference type="SAM" id="Phobius"/>
    </source>
</evidence>
<protein>
    <submittedName>
        <fullName evidence="2">Uncharacterized protein</fullName>
    </submittedName>
</protein>
<accession>A0ABY4WR24</accession>
<name>A0ABY4WR24_9BACL</name>
<keyword evidence="1" id="KW-1133">Transmembrane helix</keyword>
<feature type="transmembrane region" description="Helical" evidence="1">
    <location>
        <begin position="12"/>
        <end position="33"/>
    </location>
</feature>
<reference evidence="2" key="1">
    <citation type="submission" date="2022-06" db="EMBL/GenBank/DDBJ databases">
        <title>Genome sequencing of Brevibacillus sp. BB3-R1.</title>
        <authorList>
            <person name="Heo J."/>
            <person name="Lee D."/>
            <person name="Won M."/>
            <person name="Han B.-H."/>
            <person name="Hong S.-B."/>
            <person name="Kwon S.-W."/>
        </authorList>
    </citation>
    <scope>NUCLEOTIDE SEQUENCE</scope>
    <source>
        <strain evidence="2">BB3-R1</strain>
    </source>
</reference>
<dbReference type="RefSeq" id="WP_251874165.1">
    <property type="nucleotide sequence ID" value="NZ_CP098755.1"/>
</dbReference>
<evidence type="ECO:0000313" key="2">
    <source>
        <dbReference type="EMBL" id="USG67061.1"/>
    </source>
</evidence>
<keyword evidence="1" id="KW-0472">Membrane</keyword>
<dbReference type="EMBL" id="CP098755">
    <property type="protein sequence ID" value="USG67061.1"/>
    <property type="molecule type" value="Genomic_DNA"/>
</dbReference>
<evidence type="ECO:0000313" key="3">
    <source>
        <dbReference type="Proteomes" id="UP001056500"/>
    </source>
</evidence>